<dbReference type="InterPro" id="IPR007948">
    <property type="entry name" value="DUF736"/>
</dbReference>
<dbReference type="RefSeq" id="WP_118863378.1">
    <property type="nucleotide sequence ID" value="NZ_QWLV01000002.1"/>
</dbReference>
<reference evidence="1 2" key="1">
    <citation type="submission" date="2018-08" db="EMBL/GenBank/DDBJ databases">
        <title>The multiple taxonomic identification of Sphingomonas gilva.</title>
        <authorList>
            <person name="Zhu D."/>
            <person name="Zheng S."/>
        </authorList>
    </citation>
    <scope>NUCLEOTIDE SEQUENCE [LARGE SCALE GENOMIC DNA]</scope>
    <source>
        <strain evidence="1 2">ZDH117</strain>
    </source>
</reference>
<dbReference type="Proteomes" id="UP000266693">
    <property type="component" value="Unassembled WGS sequence"/>
</dbReference>
<gene>
    <name evidence="1" type="ORF">D1610_06810</name>
</gene>
<dbReference type="EMBL" id="QWLV01000002">
    <property type="protein sequence ID" value="RHW18188.1"/>
    <property type="molecule type" value="Genomic_DNA"/>
</dbReference>
<dbReference type="OrthoDB" id="9800788at2"/>
<sequence>MPAIGYVTRGEDGGYKGEFELFSQRRPIQLVPNRRKTTPEQPDFVVNSDRLELGGAWVRTSEMSGREYVRLAIARPEFGPHTVYANLGRAAGQDDPDAFAIIWNAVN</sequence>
<organism evidence="1 2">
    <name type="scientific">Sphingomonas gilva</name>
    <dbReference type="NCBI Taxonomy" id="2305907"/>
    <lineage>
        <taxon>Bacteria</taxon>
        <taxon>Pseudomonadati</taxon>
        <taxon>Pseudomonadota</taxon>
        <taxon>Alphaproteobacteria</taxon>
        <taxon>Sphingomonadales</taxon>
        <taxon>Sphingomonadaceae</taxon>
        <taxon>Sphingomonas</taxon>
    </lineage>
</organism>
<name>A0A396RP24_9SPHN</name>
<accession>A0A396RP24</accession>
<protein>
    <submittedName>
        <fullName evidence="1">DUF736 domain-containing protein</fullName>
    </submittedName>
</protein>
<dbReference type="AlphaFoldDB" id="A0A396RP24"/>
<proteinExistence type="predicted"/>
<evidence type="ECO:0000313" key="2">
    <source>
        <dbReference type="Proteomes" id="UP000266693"/>
    </source>
</evidence>
<comment type="caution">
    <text evidence="1">The sequence shown here is derived from an EMBL/GenBank/DDBJ whole genome shotgun (WGS) entry which is preliminary data.</text>
</comment>
<keyword evidence="2" id="KW-1185">Reference proteome</keyword>
<evidence type="ECO:0000313" key="1">
    <source>
        <dbReference type="EMBL" id="RHW18188.1"/>
    </source>
</evidence>
<dbReference type="Pfam" id="PF05284">
    <property type="entry name" value="DUF736"/>
    <property type="match status" value="1"/>
</dbReference>